<dbReference type="Pfam" id="PF00682">
    <property type="entry name" value="HMGL-like"/>
    <property type="match status" value="1"/>
</dbReference>
<dbReference type="InterPro" id="IPR013785">
    <property type="entry name" value="Aldolase_TIM"/>
</dbReference>
<evidence type="ECO:0000313" key="3">
    <source>
        <dbReference type="EMBL" id="MFL9831926.1"/>
    </source>
</evidence>
<sequence length="511" mass="57907">MKILDCTLRDGGYYTNWDFNRKLVDTYIKACNDLPIDYIEVGYRSIPLEGYLGEYFYLPVYVMERLKTQTNKKLVIILNEKDIRPEHVPVLLAPCIGLIEMVRIAIDPNKFGRALKLAEAVKKMGFEVGFNVMYMSKWKQQKDFLKLLPEVKGIADYFYMVDSYGGVYPNDVKETIQLVKNYVDDVPLGFHGHNNMELALINTLTAIEEGCEIVDATITGMGRGAGNLKTELLFTALNAQEKLEVDFSPLSKVVDGFSELQKSYEWGTNLPYMVSGAYSLPQKDVMDWVGKRYYSFNSIIRALQNKANGVFDNIKYASFKANHEKKAILIGGGQSVADHSEAIHKFLESNSDIIVVHSSAKNALSIKSSNCRQIFCLVGNEGHRMEDVFGENIPLNAICVLPPFPRKMGTYVPEKLTSNTFELENNSLLQPYSDSHTGIALNLILSIGIEELYIVGYDGYKDTMSTKEQELFYENSFLFNVLSKQIKMKFYSLTETKYDIKTNSIFSIISK</sequence>
<dbReference type="EMBL" id="JBELQA010000008">
    <property type="protein sequence ID" value="MFL9831926.1"/>
    <property type="molecule type" value="Genomic_DNA"/>
</dbReference>
<accession>A0ABW8XVL8</accession>
<organism evidence="3 4">
    <name type="scientific">Flavobacterium plantiphilum</name>
    <dbReference type="NCBI Taxonomy" id="3163297"/>
    <lineage>
        <taxon>Bacteria</taxon>
        <taxon>Pseudomonadati</taxon>
        <taxon>Bacteroidota</taxon>
        <taxon>Flavobacteriia</taxon>
        <taxon>Flavobacteriales</taxon>
        <taxon>Flavobacteriaceae</taxon>
        <taxon>Flavobacterium</taxon>
    </lineage>
</organism>
<protein>
    <submittedName>
        <fullName evidence="3">Aldolase catalytic domain-containing protein</fullName>
    </submittedName>
</protein>
<evidence type="ECO:0000256" key="1">
    <source>
        <dbReference type="ARBA" id="ARBA00023211"/>
    </source>
</evidence>
<dbReference type="InterPro" id="IPR050073">
    <property type="entry name" value="2-IPM_HCS-like"/>
</dbReference>
<keyword evidence="1" id="KW-0464">Manganese</keyword>
<evidence type="ECO:0000313" key="4">
    <source>
        <dbReference type="Proteomes" id="UP001629260"/>
    </source>
</evidence>
<dbReference type="Gene3D" id="3.20.20.70">
    <property type="entry name" value="Aldolase class I"/>
    <property type="match status" value="1"/>
</dbReference>
<comment type="caution">
    <text evidence="3">The sequence shown here is derived from an EMBL/GenBank/DDBJ whole genome shotgun (WGS) entry which is preliminary data.</text>
</comment>
<dbReference type="Proteomes" id="UP001629260">
    <property type="component" value="Unassembled WGS sequence"/>
</dbReference>
<dbReference type="SUPFAM" id="SSF51569">
    <property type="entry name" value="Aldolase"/>
    <property type="match status" value="1"/>
</dbReference>
<reference evidence="3 4" key="1">
    <citation type="submission" date="2024-06" db="EMBL/GenBank/DDBJ databases">
        <authorList>
            <person name="Kaempfer P."/>
            <person name="Viver T."/>
        </authorList>
    </citation>
    <scope>NUCLEOTIDE SEQUENCE [LARGE SCALE GENOMIC DNA]</scope>
    <source>
        <strain evidence="3 4">ST-87</strain>
    </source>
</reference>
<dbReference type="PANTHER" id="PTHR10277:SF9">
    <property type="entry name" value="2-ISOPROPYLMALATE SYNTHASE 1, CHLOROPLASTIC-RELATED"/>
    <property type="match status" value="1"/>
</dbReference>
<keyword evidence="4" id="KW-1185">Reference proteome</keyword>
<dbReference type="PANTHER" id="PTHR10277">
    <property type="entry name" value="HOMOCITRATE SYNTHASE-RELATED"/>
    <property type="match status" value="1"/>
</dbReference>
<dbReference type="InterPro" id="IPR000891">
    <property type="entry name" value="PYR_CT"/>
</dbReference>
<evidence type="ECO:0000259" key="2">
    <source>
        <dbReference type="PROSITE" id="PS50991"/>
    </source>
</evidence>
<dbReference type="PROSITE" id="PS50991">
    <property type="entry name" value="PYR_CT"/>
    <property type="match status" value="1"/>
</dbReference>
<proteinExistence type="predicted"/>
<dbReference type="RefSeq" id="WP_408082375.1">
    <property type="nucleotide sequence ID" value="NZ_JBELQA010000008.1"/>
</dbReference>
<name>A0ABW8XVL8_9FLAO</name>
<dbReference type="CDD" id="cd07944">
    <property type="entry name" value="DRE_TIM_HOA_like"/>
    <property type="match status" value="1"/>
</dbReference>
<feature type="domain" description="Pyruvate carboxyltransferase" evidence="2">
    <location>
        <begin position="1"/>
        <end position="251"/>
    </location>
</feature>
<gene>
    <name evidence="3" type="ORF">ABS764_13820</name>
</gene>